<feature type="transmembrane region" description="Helical" evidence="9">
    <location>
        <begin position="395"/>
        <end position="415"/>
    </location>
</feature>
<dbReference type="AlphaFoldDB" id="A0AAW1RB94"/>
<organism evidence="11 12">
    <name type="scientific">Apatococcus lobatus</name>
    <dbReference type="NCBI Taxonomy" id="904363"/>
    <lineage>
        <taxon>Eukaryota</taxon>
        <taxon>Viridiplantae</taxon>
        <taxon>Chlorophyta</taxon>
        <taxon>core chlorophytes</taxon>
        <taxon>Trebouxiophyceae</taxon>
        <taxon>Chlorellales</taxon>
        <taxon>Chlorellaceae</taxon>
        <taxon>Apatococcus</taxon>
    </lineage>
</organism>
<evidence type="ECO:0000256" key="9">
    <source>
        <dbReference type="SAM" id="Phobius"/>
    </source>
</evidence>
<feature type="transmembrane region" description="Helical" evidence="9">
    <location>
        <begin position="369"/>
        <end position="389"/>
    </location>
</feature>
<keyword evidence="4 9" id="KW-0812">Transmembrane</keyword>
<evidence type="ECO:0000313" key="11">
    <source>
        <dbReference type="EMBL" id="KAK9831093.1"/>
    </source>
</evidence>
<dbReference type="PANTHER" id="PTHR22950">
    <property type="entry name" value="AMINO ACID TRANSPORTER"/>
    <property type="match status" value="1"/>
</dbReference>
<feature type="domain" description="Amino acid transporter transmembrane" evidence="10">
    <location>
        <begin position="43"/>
        <end position="447"/>
    </location>
</feature>
<feature type="transmembrane region" description="Helical" evidence="9">
    <location>
        <begin position="132"/>
        <end position="154"/>
    </location>
</feature>
<evidence type="ECO:0000259" key="10">
    <source>
        <dbReference type="Pfam" id="PF01490"/>
    </source>
</evidence>
<feature type="transmembrane region" description="Helical" evidence="9">
    <location>
        <begin position="336"/>
        <end position="357"/>
    </location>
</feature>
<dbReference type="GO" id="GO:0015179">
    <property type="term" value="F:L-amino acid transmembrane transporter activity"/>
    <property type="evidence" value="ECO:0007669"/>
    <property type="project" value="TreeGrafter"/>
</dbReference>
<keyword evidence="7 9" id="KW-0472">Membrane</keyword>
<evidence type="ECO:0000256" key="7">
    <source>
        <dbReference type="ARBA" id="ARBA00023136"/>
    </source>
</evidence>
<reference evidence="11 12" key="1">
    <citation type="journal article" date="2024" name="Nat. Commun.">
        <title>Phylogenomics reveals the evolutionary origins of lichenization in chlorophyte algae.</title>
        <authorList>
            <person name="Puginier C."/>
            <person name="Libourel C."/>
            <person name="Otte J."/>
            <person name="Skaloud P."/>
            <person name="Haon M."/>
            <person name="Grisel S."/>
            <person name="Petersen M."/>
            <person name="Berrin J.G."/>
            <person name="Delaux P.M."/>
            <person name="Dal Grande F."/>
            <person name="Keller J."/>
        </authorList>
    </citation>
    <scope>NUCLEOTIDE SEQUENCE [LARGE SCALE GENOMIC DNA]</scope>
    <source>
        <strain evidence="11 12">SAG 2145</strain>
    </source>
</reference>
<feature type="transmembrane region" description="Helical" evidence="9">
    <location>
        <begin position="174"/>
        <end position="191"/>
    </location>
</feature>
<gene>
    <name evidence="11" type="ORF">WJX74_003292</name>
</gene>
<name>A0AAW1RB94_9CHLO</name>
<feature type="region of interest" description="Disordered" evidence="8">
    <location>
        <begin position="1"/>
        <end position="27"/>
    </location>
</feature>
<dbReference type="InterPro" id="IPR013057">
    <property type="entry name" value="AA_transpt_TM"/>
</dbReference>
<feature type="transmembrane region" description="Helical" evidence="9">
    <location>
        <begin position="203"/>
        <end position="223"/>
    </location>
</feature>
<dbReference type="Proteomes" id="UP001438707">
    <property type="component" value="Unassembled WGS sequence"/>
</dbReference>
<feature type="transmembrane region" description="Helical" evidence="9">
    <location>
        <begin position="281"/>
        <end position="301"/>
    </location>
</feature>
<evidence type="ECO:0000256" key="3">
    <source>
        <dbReference type="ARBA" id="ARBA00022448"/>
    </source>
</evidence>
<dbReference type="PANTHER" id="PTHR22950:SF458">
    <property type="entry name" value="SODIUM-COUPLED NEUTRAL AMINO ACID TRANSPORTER 11-RELATED"/>
    <property type="match status" value="1"/>
</dbReference>
<evidence type="ECO:0000256" key="4">
    <source>
        <dbReference type="ARBA" id="ARBA00022692"/>
    </source>
</evidence>
<dbReference type="GO" id="GO:0016020">
    <property type="term" value="C:membrane"/>
    <property type="evidence" value="ECO:0007669"/>
    <property type="project" value="UniProtKB-SubCell"/>
</dbReference>
<evidence type="ECO:0000256" key="6">
    <source>
        <dbReference type="ARBA" id="ARBA00022989"/>
    </source>
</evidence>
<keyword evidence="12" id="KW-1185">Reference proteome</keyword>
<feature type="transmembrane region" description="Helical" evidence="9">
    <location>
        <begin position="427"/>
        <end position="445"/>
    </location>
</feature>
<dbReference type="EMBL" id="JALJOS010000014">
    <property type="protein sequence ID" value="KAK9831093.1"/>
    <property type="molecule type" value="Genomic_DNA"/>
</dbReference>
<dbReference type="Pfam" id="PF01490">
    <property type="entry name" value="Aa_trans"/>
    <property type="match status" value="1"/>
</dbReference>
<proteinExistence type="inferred from homology"/>
<evidence type="ECO:0000256" key="5">
    <source>
        <dbReference type="ARBA" id="ARBA00022970"/>
    </source>
</evidence>
<keyword evidence="6 9" id="KW-1133">Transmembrane helix</keyword>
<keyword evidence="5" id="KW-0029">Amino-acid transport</keyword>
<comment type="subcellular location">
    <subcellularLocation>
        <location evidence="1">Membrane</location>
        <topology evidence="1">Multi-pass membrane protein</topology>
    </subcellularLocation>
</comment>
<accession>A0AAW1RB94</accession>
<evidence type="ECO:0000313" key="12">
    <source>
        <dbReference type="Proteomes" id="UP001438707"/>
    </source>
</evidence>
<sequence>MERPAESAAPGLQEGDEEALLAGGDRPSSAGVLVESAAPSERTSSSASAVFNLGNTIVGAGIMSLPHAMAVLGLAFGTSLLMLIYWLAYYTLKKLIKFSEKLGATSYPQLVQGQLGLWGNVYLQLSIILNNAGIMTVYLIILGDITVGSAPLYGGLLSSWFGLDAGSTWYLTRPFVVAVVTMAVLLPVSLLRRLDMLGGVSAVSLGLAALFASISILLGAYAAAKRGLDGIDWWPDWSRPTSVLATLPILTTSYVCHFNLHPLMKDLKDYTTKRMLTVVEVALGICTATYALAGIGCYLLFQGQPSDDVLKDFTQALLAPLLGITLASIVDGLVRLAYLLVLMGTFPMLCFGLREVFIEQCFRGPIGKAAWSGLTLGIISIVYLVSVLVPSVWTALSITGATAALSLAYIIPAMLILKVDDSRRDRVLAVIIVVLGAVTAVVAVADTLMHH</sequence>
<comment type="caution">
    <text evidence="11">The sequence shown here is derived from an EMBL/GenBank/DDBJ whole genome shotgun (WGS) entry which is preliminary data.</text>
</comment>
<evidence type="ECO:0000256" key="2">
    <source>
        <dbReference type="ARBA" id="ARBA00008066"/>
    </source>
</evidence>
<keyword evidence="3" id="KW-0813">Transport</keyword>
<feature type="transmembrane region" description="Helical" evidence="9">
    <location>
        <begin position="243"/>
        <end position="260"/>
    </location>
</feature>
<evidence type="ECO:0000256" key="8">
    <source>
        <dbReference type="SAM" id="MobiDB-lite"/>
    </source>
</evidence>
<evidence type="ECO:0000256" key="1">
    <source>
        <dbReference type="ARBA" id="ARBA00004141"/>
    </source>
</evidence>
<feature type="transmembrane region" description="Helical" evidence="9">
    <location>
        <begin position="68"/>
        <end position="92"/>
    </location>
</feature>
<protein>
    <recommendedName>
        <fullName evidence="10">Amino acid transporter transmembrane domain-containing protein</fullName>
    </recommendedName>
</protein>
<comment type="similarity">
    <text evidence="2">Belongs to the amino acid/polyamine transporter 2 family.</text>
</comment>